<proteinExistence type="predicted"/>
<dbReference type="KEGG" id="nli:G3M70_11925"/>
<accession>A0A7T0G0L8</accession>
<keyword evidence="1" id="KW-1133">Transmembrane helix</keyword>
<name>A0A7T0G0L8_9BACT</name>
<sequence>MMTLHRQIKNESGVATLLMVIAGILIVGLVGMNFVIEQQNKHQGSAVTVNAEQAQANAEAGFRYATKCLQGNDPQCRCNTDVGANGCQSWINMQNFAPINLGRGNFQVSFSNLEQCSIGITSTGTVNNTQRTVSDILTRNAIGGAVQAVIVTNSQSVLGPTIPPIAVLNYQSNDNSTRTNTITFPNYTTPVGSNLVLVVSAGGEERHNAQSVPSGITFAGQPMTLAASGFSSGGGEDPGVGMFYLPVASGVTGDVVATFNDTTDTQMIGIATLSNAISPPEAVVFFNDDDDPVSQIRTDITTQTTNAMIMSAAHYKDDNNLQAIGTDHVELSGNDNPSNSSEGAMGYLPATTATTYTNIGYQRQGGSNDEMALVLAAFGHANRTISMNYTVPAGGNQILVVVAGAEDGVLPRSPDSTLPISATFNGTPMNLVTNENITAGGSFGFQAGLGMFWLAVNAGDSGTITVTYTDSAIDDKTLHAYTLNNAVGPPERFVVNSSTVSPNITQDFANILTAGAMIATGGYEGTRTGIGPLPLAGTHVIHNQVLAASSSGVMGSRPVPVAQTPLGIGWTGNFNRMALILASFPPAGGGGLCTDSP</sequence>
<evidence type="ECO:0000256" key="1">
    <source>
        <dbReference type="SAM" id="Phobius"/>
    </source>
</evidence>
<dbReference type="EMBL" id="CP048685">
    <property type="protein sequence ID" value="QPJ62539.1"/>
    <property type="molecule type" value="Genomic_DNA"/>
</dbReference>
<organism evidence="2 3">
    <name type="scientific">Candidatus Nitronauta litoralis</name>
    <dbReference type="NCBI Taxonomy" id="2705533"/>
    <lineage>
        <taxon>Bacteria</taxon>
        <taxon>Pseudomonadati</taxon>
        <taxon>Nitrospinota/Tectimicrobiota group</taxon>
        <taxon>Nitrospinota</taxon>
        <taxon>Nitrospinia</taxon>
        <taxon>Nitrospinales</taxon>
        <taxon>Nitrospinaceae</taxon>
        <taxon>Candidatus Nitronauta</taxon>
    </lineage>
</organism>
<keyword evidence="1" id="KW-0472">Membrane</keyword>
<dbReference type="AlphaFoldDB" id="A0A7T0G0L8"/>
<reference evidence="2 3" key="1">
    <citation type="submission" date="2020-02" db="EMBL/GenBank/DDBJ databases">
        <title>Genomic and physiological characterization of two novel Nitrospinaceae genera.</title>
        <authorList>
            <person name="Mueller A.J."/>
            <person name="Jung M.-Y."/>
            <person name="Strachan C.R."/>
            <person name="Herbold C.W."/>
            <person name="Kirkegaard R.H."/>
            <person name="Daims H."/>
        </authorList>
    </citation>
    <scope>NUCLEOTIDE SEQUENCE [LARGE SCALE GENOMIC DNA]</scope>
    <source>
        <strain evidence="2">EB</strain>
    </source>
</reference>
<gene>
    <name evidence="2" type="ORF">G3M70_11925</name>
</gene>
<evidence type="ECO:0000313" key="3">
    <source>
        <dbReference type="Proteomes" id="UP000594688"/>
    </source>
</evidence>
<evidence type="ECO:0000313" key="2">
    <source>
        <dbReference type="EMBL" id="QPJ62539.1"/>
    </source>
</evidence>
<feature type="transmembrane region" description="Helical" evidence="1">
    <location>
        <begin position="12"/>
        <end position="36"/>
    </location>
</feature>
<protein>
    <submittedName>
        <fullName evidence="2">Uncharacterized protein</fullName>
    </submittedName>
</protein>
<dbReference type="Proteomes" id="UP000594688">
    <property type="component" value="Chromosome"/>
</dbReference>
<keyword evidence="1" id="KW-0812">Transmembrane</keyword>